<dbReference type="InterPro" id="IPR000222">
    <property type="entry name" value="PP2C_BS"/>
</dbReference>
<dbReference type="SMART" id="SM00332">
    <property type="entry name" value="PP2Cc"/>
    <property type="match status" value="1"/>
</dbReference>
<feature type="compositionally biased region" description="Basic and acidic residues" evidence="6">
    <location>
        <begin position="517"/>
        <end position="527"/>
    </location>
</feature>
<dbReference type="InterPro" id="IPR001932">
    <property type="entry name" value="PPM-type_phosphatase-like_dom"/>
</dbReference>
<dbReference type="GO" id="GO:0046872">
    <property type="term" value="F:metal ion binding"/>
    <property type="evidence" value="ECO:0007669"/>
    <property type="project" value="UniProtKB-KW"/>
</dbReference>
<organism evidence="8">
    <name type="scientific">Neurospora crassa</name>
    <dbReference type="NCBI Taxonomy" id="5141"/>
    <lineage>
        <taxon>Eukaryota</taxon>
        <taxon>Fungi</taxon>
        <taxon>Dikarya</taxon>
        <taxon>Ascomycota</taxon>
        <taxon>Pezizomycotina</taxon>
        <taxon>Sordariomycetes</taxon>
        <taxon>Sordariomycetidae</taxon>
        <taxon>Sordariales</taxon>
        <taxon>Sordariaceae</taxon>
        <taxon>Neurospora</taxon>
    </lineage>
</organism>
<evidence type="ECO:0000256" key="1">
    <source>
        <dbReference type="ARBA" id="ARBA00006702"/>
    </source>
</evidence>
<feature type="compositionally biased region" description="Polar residues" evidence="6">
    <location>
        <begin position="108"/>
        <end position="126"/>
    </location>
</feature>
<dbReference type="VEuPathDB" id="FungiDB:NCU00434"/>
<dbReference type="Gene3D" id="3.60.40.10">
    <property type="entry name" value="PPM-type phosphatase domain"/>
    <property type="match status" value="1"/>
</dbReference>
<accession>Q6M9I3</accession>
<feature type="region of interest" description="Disordered" evidence="6">
    <location>
        <begin position="458"/>
        <end position="527"/>
    </location>
</feature>
<keyword evidence="2" id="KW-0479">Metal-binding</keyword>
<dbReference type="EMBL" id="BX908807">
    <property type="protein sequence ID" value="CAF05973.1"/>
    <property type="molecule type" value="Genomic_DNA"/>
</dbReference>
<dbReference type="PANTHER" id="PTHR13832:SF837">
    <property type="entry name" value="PROTEIN PHOSPHATASE 2C-LIKE DOMAIN-CONTAINING PROTEIN 1"/>
    <property type="match status" value="1"/>
</dbReference>
<evidence type="ECO:0000256" key="2">
    <source>
        <dbReference type="ARBA" id="ARBA00022723"/>
    </source>
</evidence>
<keyword evidence="3 5" id="KW-0378">Hydrolase</keyword>
<feature type="compositionally biased region" description="Basic and acidic residues" evidence="6">
    <location>
        <begin position="25"/>
        <end position="40"/>
    </location>
</feature>
<feature type="compositionally biased region" description="Polar residues" evidence="6">
    <location>
        <begin position="53"/>
        <end position="66"/>
    </location>
</feature>
<feature type="region of interest" description="Disordered" evidence="6">
    <location>
        <begin position="108"/>
        <end position="136"/>
    </location>
</feature>
<evidence type="ECO:0000256" key="5">
    <source>
        <dbReference type="RuleBase" id="RU003465"/>
    </source>
</evidence>
<dbReference type="AlphaFoldDB" id="Q6M9I3"/>
<dbReference type="SUPFAM" id="SSF81606">
    <property type="entry name" value="PP2C-like"/>
    <property type="match status" value="1"/>
</dbReference>
<evidence type="ECO:0000256" key="4">
    <source>
        <dbReference type="ARBA" id="ARBA00022912"/>
    </source>
</evidence>
<feature type="domain" description="PPM-type phosphatase" evidence="7">
    <location>
        <begin position="158"/>
        <end position="407"/>
    </location>
</feature>
<keyword evidence="4 5" id="KW-0904">Protein phosphatase</keyword>
<evidence type="ECO:0000313" key="8">
    <source>
        <dbReference type="EMBL" id="CAF05973.1"/>
    </source>
</evidence>
<feature type="compositionally biased region" description="Low complexity" evidence="6">
    <location>
        <begin position="67"/>
        <end position="76"/>
    </location>
</feature>
<dbReference type="GO" id="GO:0004722">
    <property type="term" value="F:protein serine/threonine phosphatase activity"/>
    <property type="evidence" value="ECO:0007669"/>
    <property type="project" value="InterPro"/>
</dbReference>
<comment type="similarity">
    <text evidence="1 5">Belongs to the PP2C family.</text>
</comment>
<dbReference type="Pfam" id="PF00481">
    <property type="entry name" value="PP2C"/>
    <property type="match status" value="1"/>
</dbReference>
<reference evidence="8" key="2">
    <citation type="submission" date="2004-01" db="EMBL/GenBank/DDBJ databases">
        <authorList>
            <person name="German Neurospora genome project"/>
        </authorList>
    </citation>
    <scope>NUCLEOTIDE SEQUENCE</scope>
</reference>
<evidence type="ECO:0000256" key="3">
    <source>
        <dbReference type="ARBA" id="ARBA00022801"/>
    </source>
</evidence>
<evidence type="ECO:0000256" key="6">
    <source>
        <dbReference type="SAM" id="MobiDB-lite"/>
    </source>
</evidence>
<protein>
    <submittedName>
        <fullName evidence="8">Related to phosphoprotein phosphatase 2C</fullName>
    </submittedName>
</protein>
<dbReference type="CDD" id="cd00143">
    <property type="entry name" value="PP2Cc"/>
    <property type="match status" value="1"/>
</dbReference>
<dbReference type="PANTHER" id="PTHR13832">
    <property type="entry name" value="PROTEIN PHOSPHATASE 2C"/>
    <property type="match status" value="1"/>
</dbReference>
<dbReference type="InterPro" id="IPR036457">
    <property type="entry name" value="PPM-type-like_dom_sf"/>
</dbReference>
<proteinExistence type="inferred from homology"/>
<feature type="region of interest" description="Disordered" evidence="6">
    <location>
        <begin position="1"/>
        <end position="92"/>
    </location>
</feature>
<feature type="compositionally biased region" description="Low complexity" evidence="6">
    <location>
        <begin position="7"/>
        <end position="24"/>
    </location>
</feature>
<evidence type="ECO:0000259" key="7">
    <source>
        <dbReference type="PROSITE" id="PS51746"/>
    </source>
</evidence>
<sequence>MFGGGSSSAASKSVSGSASDSGSSGKDRSSSKSPSPEKEAPGNGGASPKSIKSADQSTAGDTQIGNGSPPSAGSSSDSKKKRSSGVSGRASSLIAQAKNTLFTQVANRNSGDMSTDSKNSNQTSLQKLGKQDQALAVPQGQHNNAAGESLPGPRSTFKVGVWEDRNKKCRRTMEDTHAFLYNFLHTPAPTDNGYFAIFDGHAGTFAADWCGKKLHIILEDIIKKNPNAPIPELLDQTFTTVDTELEALPLKNSGCTAAVASATRQRVLYTANVGDARIVLCRSGKALRLSYDHKGSDENEGKRIANAGGLILNNRVNGVLAVTRALGDTYIKDLVTGHPYTTETVIQPDWDEFMIIACDGLWDVCSDQEAVDLVRDIQEPVIAAKKLVDHALSRFSTDNLSCMIVRFDKQALLENQNNKDSAIGVEGDATTAAGTVTESEKIVTATKQKIAEGSTPAVGISASNFGRGHDPTPLEDGEKKPFVPTTIEGSVEEEPVVLSDSPEATPDGSVTAMKLDSLPEAKKSLDA</sequence>
<dbReference type="PROSITE" id="PS01032">
    <property type="entry name" value="PPM_1"/>
    <property type="match status" value="1"/>
</dbReference>
<reference evidence="8" key="1">
    <citation type="submission" date="2004-01" db="EMBL/GenBank/DDBJ databases">
        <authorList>
            <person name="Schulte U."/>
            <person name="Aign V."/>
            <person name="Hoheisel J."/>
            <person name="Brandt P."/>
            <person name="Fartmann B."/>
            <person name="Holland R."/>
            <person name="Nyakatura G."/>
            <person name="Mewes H.W."/>
            <person name="Mannhaupt G."/>
        </authorList>
    </citation>
    <scope>NUCLEOTIDE SEQUENCE</scope>
</reference>
<dbReference type="InterPro" id="IPR015655">
    <property type="entry name" value="PP2C"/>
</dbReference>
<feature type="compositionally biased region" description="Basic and acidic residues" evidence="6">
    <location>
        <begin position="467"/>
        <end position="481"/>
    </location>
</feature>
<gene>
    <name evidence="8" type="ORF">B13B7.110</name>
</gene>
<name>Q6M9I3_NEUCS</name>
<dbReference type="PROSITE" id="PS51746">
    <property type="entry name" value="PPM_2"/>
    <property type="match status" value="1"/>
</dbReference>